<dbReference type="GO" id="GO:0031419">
    <property type="term" value="F:cobalamin binding"/>
    <property type="evidence" value="ECO:0007669"/>
    <property type="project" value="InterPro"/>
</dbReference>
<dbReference type="PROSITE" id="PS51332">
    <property type="entry name" value="B12_BINDING"/>
    <property type="match status" value="1"/>
</dbReference>
<dbReference type="EMBL" id="WJJP01000600">
    <property type="protein sequence ID" value="MBD3326555.1"/>
    <property type="molecule type" value="Genomic_DNA"/>
</dbReference>
<keyword evidence="3" id="KW-0808">Transferase</keyword>
<dbReference type="SFLD" id="SFLDF00326">
    <property type="entry name" value="5''-pyrrole_methytransferase"/>
    <property type="match status" value="1"/>
</dbReference>
<dbReference type="GO" id="GO:0046872">
    <property type="term" value="F:metal ion binding"/>
    <property type="evidence" value="ECO:0007669"/>
    <property type="project" value="UniProtKB-KW"/>
</dbReference>
<dbReference type="InterPro" id="IPR036724">
    <property type="entry name" value="Cobalamin-bd_sf"/>
</dbReference>
<evidence type="ECO:0000256" key="6">
    <source>
        <dbReference type="ARBA" id="ARBA00023004"/>
    </source>
</evidence>
<dbReference type="SUPFAM" id="SSF52242">
    <property type="entry name" value="Cobalamin (vitamin B12)-binding domain"/>
    <property type="match status" value="1"/>
</dbReference>
<gene>
    <name evidence="10" type="ORF">GF339_18370</name>
</gene>
<reference evidence="10" key="1">
    <citation type="submission" date="2019-11" db="EMBL/GenBank/DDBJ databases">
        <title>Microbial mats filling the niche in hypersaline microbial mats.</title>
        <authorList>
            <person name="Wong H.L."/>
            <person name="Macleod F.I."/>
            <person name="White R.A. III"/>
            <person name="Burns B.P."/>
        </authorList>
    </citation>
    <scope>NUCLEOTIDE SEQUENCE</scope>
    <source>
        <strain evidence="10">Rbin_158</strain>
    </source>
</reference>
<proteinExistence type="predicted"/>
<comment type="cofactor">
    <cofactor evidence="1">
        <name>[4Fe-4S] cluster</name>
        <dbReference type="ChEBI" id="CHEBI:49883"/>
    </cofactor>
</comment>
<dbReference type="InterPro" id="IPR026447">
    <property type="entry name" value="B12_SAM_Ta0216"/>
</dbReference>
<dbReference type="GO" id="GO:0003824">
    <property type="term" value="F:catalytic activity"/>
    <property type="evidence" value="ECO:0007669"/>
    <property type="project" value="InterPro"/>
</dbReference>
<feature type="domain" description="Radical SAM core" evidence="9">
    <location>
        <begin position="217"/>
        <end position="451"/>
    </location>
</feature>
<dbReference type="Gene3D" id="3.80.30.20">
    <property type="entry name" value="tm_1862 like domain"/>
    <property type="match status" value="1"/>
</dbReference>
<dbReference type="SFLD" id="SFLDS00029">
    <property type="entry name" value="Radical_SAM"/>
    <property type="match status" value="1"/>
</dbReference>
<dbReference type="PANTHER" id="PTHR43409">
    <property type="entry name" value="ANAEROBIC MAGNESIUM-PROTOPORPHYRIN IX MONOMETHYL ESTER CYCLASE-RELATED"/>
    <property type="match status" value="1"/>
</dbReference>
<keyword evidence="2" id="KW-0489">Methyltransferase</keyword>
<dbReference type="SMART" id="SM00729">
    <property type="entry name" value="Elp3"/>
    <property type="match status" value="1"/>
</dbReference>
<feature type="domain" description="B12-binding" evidence="8">
    <location>
        <begin position="27"/>
        <end position="163"/>
    </location>
</feature>
<evidence type="ECO:0000256" key="2">
    <source>
        <dbReference type="ARBA" id="ARBA00022603"/>
    </source>
</evidence>
<dbReference type="GO" id="GO:0051536">
    <property type="term" value="F:iron-sulfur cluster binding"/>
    <property type="evidence" value="ECO:0007669"/>
    <property type="project" value="UniProtKB-KW"/>
</dbReference>
<evidence type="ECO:0000256" key="4">
    <source>
        <dbReference type="ARBA" id="ARBA00022691"/>
    </source>
</evidence>
<sequence length="574" mass="66145">MPPTDLILLHAPSVYDFRKKAILYGPVSDVVPSTQVFEMYPIGFMTILGHLQRHGSSVRIINVALRMLRNRHFDVERQIRGLKPQAFGLDLHWLVHAQGSLALAEIIKRYHPDIPIIFGGLSASYYHEELIRYPQVDYILRGDSTEEPLRQLLEAIKTGHSPDQIPNLTWKQGDQVRSNPLSHSPVNLDDVTFDYRTVMRATLRYIDFWGHLPFNEWLNYPIVCALSCRGCLHNCVTCGGSSFAYGHITGHKQPTFRSPKRLAKDIGLAARHMQAPTIVLGDILQAGEEYAEQFLAGLKAENIRNHVAVEFFSPPPRPLLERVAEAVPRFNIQISPESHDETIRKRFGRPYDNAALEGMIADALDVGCQRLDVFFMIGLPGQTPQSVRETIRYCRMLLERFGHDHPGWLHPYISPLAPFLDPGSRAFEDPEKYGYRRLFRTLEEHRRALLAPSWKYTLNYETKWMSRDDIVQSTYEAAFELNRLKTEFGLQPQKITAQIEQRIEIERMLLQKIDAILATYDDPAEQERHITELLHNFNGVGPHTLCNEHEMKWPVRFLRFNLFHILQGLWSRSS</sequence>
<dbReference type="Gene3D" id="3.40.50.280">
    <property type="entry name" value="Cobalamin-binding domain"/>
    <property type="match status" value="1"/>
</dbReference>
<dbReference type="InterPro" id="IPR058240">
    <property type="entry name" value="rSAM_sf"/>
</dbReference>
<dbReference type="PROSITE" id="PS51918">
    <property type="entry name" value="RADICAL_SAM"/>
    <property type="match status" value="1"/>
</dbReference>
<protein>
    <submittedName>
        <fullName evidence="10">TIGR04190 family B12-binding domain/radical SAM domain protein</fullName>
    </submittedName>
</protein>
<dbReference type="InterPro" id="IPR051198">
    <property type="entry name" value="BchE-like"/>
</dbReference>
<accession>A0A9D5JYV9</accession>
<evidence type="ECO:0000256" key="5">
    <source>
        <dbReference type="ARBA" id="ARBA00022723"/>
    </source>
</evidence>
<dbReference type="SFLD" id="SFLDG01082">
    <property type="entry name" value="B12-binding_domain_containing"/>
    <property type="match status" value="1"/>
</dbReference>
<evidence type="ECO:0000259" key="9">
    <source>
        <dbReference type="PROSITE" id="PS51918"/>
    </source>
</evidence>
<dbReference type="InterPro" id="IPR006638">
    <property type="entry name" value="Elp3/MiaA/NifB-like_rSAM"/>
</dbReference>
<dbReference type="PANTHER" id="PTHR43409:SF7">
    <property type="entry name" value="BLL1977 PROTEIN"/>
    <property type="match status" value="1"/>
</dbReference>
<evidence type="ECO:0000256" key="1">
    <source>
        <dbReference type="ARBA" id="ARBA00001966"/>
    </source>
</evidence>
<organism evidence="10 11">
    <name type="scientific">candidate division KSB3 bacterium</name>
    <dbReference type="NCBI Taxonomy" id="2044937"/>
    <lineage>
        <taxon>Bacteria</taxon>
        <taxon>candidate division KSB3</taxon>
    </lineage>
</organism>
<dbReference type="CDD" id="cd02068">
    <property type="entry name" value="radical_SAM_B12_BD"/>
    <property type="match status" value="1"/>
</dbReference>
<keyword evidence="5" id="KW-0479">Metal-binding</keyword>
<keyword evidence="7" id="KW-0411">Iron-sulfur</keyword>
<evidence type="ECO:0000259" key="8">
    <source>
        <dbReference type="PROSITE" id="PS51332"/>
    </source>
</evidence>
<dbReference type="Proteomes" id="UP000649604">
    <property type="component" value="Unassembled WGS sequence"/>
</dbReference>
<evidence type="ECO:0000256" key="7">
    <source>
        <dbReference type="ARBA" id="ARBA00023014"/>
    </source>
</evidence>
<dbReference type="InterPro" id="IPR007197">
    <property type="entry name" value="rSAM"/>
</dbReference>
<dbReference type="Pfam" id="PF04055">
    <property type="entry name" value="Radical_SAM"/>
    <property type="match status" value="1"/>
</dbReference>
<evidence type="ECO:0000256" key="3">
    <source>
        <dbReference type="ARBA" id="ARBA00022679"/>
    </source>
</evidence>
<name>A0A9D5JYV9_9BACT</name>
<keyword evidence="4" id="KW-0949">S-adenosyl-L-methionine</keyword>
<dbReference type="SFLD" id="SFLDG01123">
    <property type="entry name" value="methyltransferase_(Class_B)"/>
    <property type="match status" value="1"/>
</dbReference>
<dbReference type="AlphaFoldDB" id="A0A9D5JYV9"/>
<evidence type="ECO:0000313" key="11">
    <source>
        <dbReference type="Proteomes" id="UP000649604"/>
    </source>
</evidence>
<dbReference type="InterPro" id="IPR034466">
    <property type="entry name" value="Methyltransferase_Class_B"/>
</dbReference>
<comment type="caution">
    <text evidence="10">The sequence shown here is derived from an EMBL/GenBank/DDBJ whole genome shotgun (WGS) entry which is preliminary data.</text>
</comment>
<dbReference type="SUPFAM" id="SSF102114">
    <property type="entry name" value="Radical SAM enzymes"/>
    <property type="match status" value="1"/>
</dbReference>
<evidence type="ECO:0000313" key="10">
    <source>
        <dbReference type="EMBL" id="MBD3326555.1"/>
    </source>
</evidence>
<dbReference type="NCBIfam" id="TIGR04190">
    <property type="entry name" value="B12_SAM_Ta0216"/>
    <property type="match status" value="1"/>
</dbReference>
<dbReference type="InterPro" id="IPR023404">
    <property type="entry name" value="rSAM_horseshoe"/>
</dbReference>
<dbReference type="Pfam" id="PF02310">
    <property type="entry name" value="B12-binding"/>
    <property type="match status" value="1"/>
</dbReference>
<keyword evidence="6" id="KW-0408">Iron</keyword>
<dbReference type="InterPro" id="IPR006158">
    <property type="entry name" value="Cobalamin-bd"/>
</dbReference>